<keyword evidence="3" id="KW-1185">Reference proteome</keyword>
<accession>A0A5E4TLX0</accession>
<organism evidence="2 3">
    <name type="scientific">Pandoraea aquatica</name>
    <dbReference type="NCBI Taxonomy" id="2508290"/>
    <lineage>
        <taxon>Bacteria</taxon>
        <taxon>Pseudomonadati</taxon>
        <taxon>Pseudomonadota</taxon>
        <taxon>Betaproteobacteria</taxon>
        <taxon>Burkholderiales</taxon>
        <taxon>Burkholderiaceae</taxon>
        <taxon>Pandoraea</taxon>
    </lineage>
</organism>
<dbReference type="Proteomes" id="UP000366819">
    <property type="component" value="Unassembled WGS sequence"/>
</dbReference>
<protein>
    <submittedName>
        <fullName evidence="2">General secretion pathway protein GspG</fullName>
    </submittedName>
</protein>
<dbReference type="SUPFAM" id="SSF54523">
    <property type="entry name" value="Pili subunits"/>
    <property type="match status" value="1"/>
</dbReference>
<evidence type="ECO:0000256" key="1">
    <source>
        <dbReference type="SAM" id="Phobius"/>
    </source>
</evidence>
<dbReference type="EMBL" id="CABPSN010000002">
    <property type="protein sequence ID" value="VVD88113.1"/>
    <property type="molecule type" value="Genomic_DNA"/>
</dbReference>
<gene>
    <name evidence="2" type="ORF">PAQ31011_01481</name>
</gene>
<proteinExistence type="predicted"/>
<evidence type="ECO:0000313" key="3">
    <source>
        <dbReference type="Proteomes" id="UP000366819"/>
    </source>
</evidence>
<dbReference type="NCBIfam" id="TIGR02532">
    <property type="entry name" value="IV_pilin_GFxxxE"/>
    <property type="match status" value="1"/>
</dbReference>
<name>A0A5E4TLX0_9BURK</name>
<sequence length="172" mass="19174">MISRIRHPTGEPSSRAAQRGFTLIEMSVTLALLALLASVAFPLTQMAQRRVQEAELRRSLRDIRQAIDAYHKASEGGIVARKADATGYPPDLTALVDGVRDARDPSGSRQLYFMRRLPRDPMCHCPSLSAIETWRVRSYDSPPDAPSEGDDVFDVYSSSDAEALDGTFYRDW</sequence>
<keyword evidence="1" id="KW-0472">Membrane</keyword>
<feature type="transmembrane region" description="Helical" evidence="1">
    <location>
        <begin position="21"/>
        <end position="43"/>
    </location>
</feature>
<dbReference type="AlphaFoldDB" id="A0A5E4TLX0"/>
<keyword evidence="1" id="KW-1133">Transmembrane helix</keyword>
<dbReference type="Pfam" id="PF07963">
    <property type="entry name" value="N_methyl"/>
    <property type="match status" value="1"/>
</dbReference>
<dbReference type="PROSITE" id="PS00409">
    <property type="entry name" value="PROKAR_NTER_METHYL"/>
    <property type="match status" value="1"/>
</dbReference>
<reference evidence="2 3" key="1">
    <citation type="submission" date="2019-08" db="EMBL/GenBank/DDBJ databases">
        <authorList>
            <person name="Peeters C."/>
        </authorList>
    </citation>
    <scope>NUCLEOTIDE SEQUENCE [LARGE SCALE GENOMIC DNA]</scope>
    <source>
        <strain evidence="2 3">LMG 31011</strain>
    </source>
</reference>
<dbReference type="InterPro" id="IPR045584">
    <property type="entry name" value="Pilin-like"/>
</dbReference>
<dbReference type="RefSeq" id="WP_246179428.1">
    <property type="nucleotide sequence ID" value="NZ_CABPSN010000002.1"/>
</dbReference>
<dbReference type="Gene3D" id="3.30.700.10">
    <property type="entry name" value="Glycoprotein, Type 4 Pilin"/>
    <property type="match status" value="1"/>
</dbReference>
<keyword evidence="1" id="KW-0812">Transmembrane</keyword>
<evidence type="ECO:0000313" key="2">
    <source>
        <dbReference type="EMBL" id="VVD88113.1"/>
    </source>
</evidence>
<dbReference type="InterPro" id="IPR012902">
    <property type="entry name" value="N_methyl_site"/>
</dbReference>